<keyword evidence="2" id="KW-1185">Reference proteome</keyword>
<proteinExistence type="predicted"/>
<dbReference type="EMBL" id="FWXR01000008">
    <property type="protein sequence ID" value="SMC79005.1"/>
    <property type="molecule type" value="Genomic_DNA"/>
</dbReference>
<reference evidence="1 2" key="1">
    <citation type="submission" date="2017-04" db="EMBL/GenBank/DDBJ databases">
        <authorList>
            <person name="Afonso C.L."/>
            <person name="Miller P.J."/>
            <person name="Scott M.A."/>
            <person name="Spackman E."/>
            <person name="Goraichik I."/>
            <person name="Dimitrov K.M."/>
            <person name="Suarez D.L."/>
            <person name="Swayne D.E."/>
        </authorList>
    </citation>
    <scope>NUCLEOTIDE SEQUENCE [LARGE SCALE GENOMIC DNA]</scope>
    <source>
        <strain evidence="1 2">CGMCC 1.10972</strain>
    </source>
</reference>
<dbReference type="OrthoDB" id="7576771at2"/>
<organism evidence="1 2">
    <name type="scientific">Fulvimarina manganoxydans</name>
    <dbReference type="NCBI Taxonomy" id="937218"/>
    <lineage>
        <taxon>Bacteria</taxon>
        <taxon>Pseudomonadati</taxon>
        <taxon>Pseudomonadota</taxon>
        <taxon>Alphaproteobacteria</taxon>
        <taxon>Hyphomicrobiales</taxon>
        <taxon>Aurantimonadaceae</taxon>
        <taxon>Fulvimarina</taxon>
    </lineage>
</organism>
<gene>
    <name evidence="1" type="ORF">SAMN06297251_10887</name>
</gene>
<dbReference type="RefSeq" id="WP_084410063.1">
    <property type="nucleotide sequence ID" value="NZ_FWXR01000008.1"/>
</dbReference>
<sequence length="73" mass="8029">MVDLSQFSQEHSPEALEARMALLCEDPACSDWLKDAIRSALERDPVDAANDAEILADLLAKRCNSLLGSADRR</sequence>
<accession>A0A1W2C194</accession>
<protein>
    <submittedName>
        <fullName evidence="1">Uncharacterized protein</fullName>
    </submittedName>
</protein>
<evidence type="ECO:0000313" key="1">
    <source>
        <dbReference type="EMBL" id="SMC79005.1"/>
    </source>
</evidence>
<dbReference type="AlphaFoldDB" id="A0A1W2C194"/>
<dbReference type="STRING" id="937218.SAMN06297251_10887"/>
<dbReference type="Proteomes" id="UP000192656">
    <property type="component" value="Unassembled WGS sequence"/>
</dbReference>
<evidence type="ECO:0000313" key="2">
    <source>
        <dbReference type="Proteomes" id="UP000192656"/>
    </source>
</evidence>
<name>A0A1W2C194_9HYPH</name>